<proteinExistence type="predicted"/>
<evidence type="ECO:0000313" key="2">
    <source>
        <dbReference type="EMBL" id="ABQ68532.1"/>
    </source>
</evidence>
<keyword evidence="1" id="KW-1133">Transmembrane helix</keyword>
<keyword evidence="1" id="KW-0472">Membrane</keyword>
<evidence type="ECO:0000256" key="1">
    <source>
        <dbReference type="SAM" id="Phobius"/>
    </source>
</evidence>
<organism evidence="2 3">
    <name type="scientific">Rhizorhabdus wittichii (strain DSM 6014 / CCUG 31198 / JCM 15750 / NBRC 105917 / EY 4224 / RW1)</name>
    <name type="common">Sphingomonas wittichii</name>
    <dbReference type="NCBI Taxonomy" id="392499"/>
    <lineage>
        <taxon>Bacteria</taxon>
        <taxon>Pseudomonadati</taxon>
        <taxon>Pseudomonadota</taxon>
        <taxon>Alphaproteobacteria</taxon>
        <taxon>Sphingomonadales</taxon>
        <taxon>Sphingomonadaceae</taxon>
        <taxon>Rhizorhabdus</taxon>
    </lineage>
</organism>
<dbReference type="Proteomes" id="UP000001989">
    <property type="component" value="Chromosome"/>
</dbReference>
<sequence length="97" mass="10173">MKRYDLRAADAAALAVAFAAAAIAPALIMVIDVIGEIAVPTGEVDEDGAPIHEAVEGWHANLYTAEELEPEQLAALPIIPTPATPWRVLAGEPFDAT</sequence>
<name>A0A9J9HBL8_RHIWR</name>
<dbReference type="EMBL" id="CP000699">
    <property type="protein sequence ID" value="ABQ68532.1"/>
    <property type="molecule type" value="Genomic_DNA"/>
</dbReference>
<accession>A0A9J9HBL8</accession>
<keyword evidence="3" id="KW-1185">Reference proteome</keyword>
<keyword evidence="1" id="KW-0812">Transmembrane</keyword>
<feature type="transmembrane region" description="Helical" evidence="1">
    <location>
        <begin position="12"/>
        <end position="31"/>
    </location>
</feature>
<dbReference type="KEGG" id="swi:Swit_2173"/>
<protein>
    <submittedName>
        <fullName evidence="2">Uncharacterized protein</fullName>
    </submittedName>
</protein>
<gene>
    <name evidence="2" type="ordered locus">Swit_2173</name>
</gene>
<reference evidence="2 3" key="1">
    <citation type="journal article" date="2010" name="J. Bacteriol.">
        <title>Genome sequence of the dioxin-mineralizing bacterium Sphingomonas wittichii RW1.</title>
        <authorList>
            <person name="Miller T.R."/>
            <person name="Delcher A.L."/>
            <person name="Salzberg S.L."/>
            <person name="Saunders E."/>
            <person name="Detter J.C."/>
            <person name="Halden R.U."/>
        </authorList>
    </citation>
    <scope>NUCLEOTIDE SEQUENCE [LARGE SCALE GENOMIC DNA]</scope>
    <source>
        <strain evidence="3">DSM 6014 / CCUG 31198 / JCM 15750 / NBRC 105917 / EY 4224 / RW1</strain>
    </source>
</reference>
<evidence type="ECO:0000313" key="3">
    <source>
        <dbReference type="Proteomes" id="UP000001989"/>
    </source>
</evidence>
<dbReference type="AlphaFoldDB" id="A0A9J9HBL8"/>